<organism evidence="3 4">
    <name type="scientific">Bacteroides salyersiae</name>
    <dbReference type="NCBI Taxonomy" id="291644"/>
    <lineage>
        <taxon>Bacteria</taxon>
        <taxon>Pseudomonadati</taxon>
        <taxon>Bacteroidota</taxon>
        <taxon>Bacteroidia</taxon>
        <taxon>Bacteroidales</taxon>
        <taxon>Bacteroidaceae</taxon>
        <taxon>Bacteroides</taxon>
    </lineage>
</organism>
<gene>
    <name evidence="3" type="ORF">F3F73_21090</name>
</gene>
<dbReference type="SUPFAM" id="SSF69318">
    <property type="entry name" value="Integrin alpha N-terminal domain"/>
    <property type="match status" value="1"/>
</dbReference>
<evidence type="ECO:0000256" key="1">
    <source>
        <dbReference type="ARBA" id="ARBA00022729"/>
    </source>
</evidence>
<dbReference type="AlphaFoldDB" id="A0A7J4XDB4"/>
<accession>A0A7J4XDB4</accession>
<evidence type="ECO:0000313" key="4">
    <source>
        <dbReference type="Proteomes" id="UP000422221"/>
    </source>
</evidence>
<dbReference type="Gene3D" id="2.130.10.130">
    <property type="entry name" value="Integrin alpha, N-terminal"/>
    <property type="match status" value="1"/>
</dbReference>
<evidence type="ECO:0000313" key="3">
    <source>
        <dbReference type="EMBL" id="KAA3758234.1"/>
    </source>
</evidence>
<feature type="chain" id="PRO_5029598564" evidence="2">
    <location>
        <begin position="22"/>
        <end position="539"/>
    </location>
</feature>
<dbReference type="InterPro" id="IPR013517">
    <property type="entry name" value="FG-GAP"/>
</dbReference>
<keyword evidence="1 2" id="KW-0732">Signal</keyword>
<dbReference type="InterPro" id="IPR026444">
    <property type="entry name" value="Secre_tail"/>
</dbReference>
<feature type="signal peptide" evidence="2">
    <location>
        <begin position="1"/>
        <end position="21"/>
    </location>
</feature>
<dbReference type="NCBIfam" id="TIGR04183">
    <property type="entry name" value="Por_Secre_tail"/>
    <property type="match status" value="1"/>
</dbReference>
<evidence type="ECO:0000256" key="2">
    <source>
        <dbReference type="SAM" id="SignalP"/>
    </source>
</evidence>
<dbReference type="PANTHER" id="PTHR46580">
    <property type="entry name" value="SENSOR KINASE-RELATED"/>
    <property type="match status" value="1"/>
</dbReference>
<dbReference type="Pfam" id="PF13517">
    <property type="entry name" value="FG-GAP_3"/>
    <property type="match status" value="1"/>
</dbReference>
<name>A0A7J4XDB4_9BACE</name>
<comment type="caution">
    <text evidence="3">The sequence shown here is derived from an EMBL/GenBank/DDBJ whole genome shotgun (WGS) entry which is preliminary data.</text>
</comment>
<dbReference type="EMBL" id="VWMK01000028">
    <property type="protein sequence ID" value="KAA3758234.1"/>
    <property type="molecule type" value="Genomic_DNA"/>
</dbReference>
<dbReference type="Proteomes" id="UP000422221">
    <property type="component" value="Unassembled WGS sequence"/>
</dbReference>
<dbReference type="InterPro" id="IPR028994">
    <property type="entry name" value="Integrin_alpha_N"/>
</dbReference>
<protein>
    <submittedName>
        <fullName evidence="3">T9SS type A sorting domain-containing protein</fullName>
    </submittedName>
</protein>
<proteinExistence type="predicted"/>
<reference evidence="3 4" key="1">
    <citation type="journal article" date="2019" name="Nat. Med.">
        <title>A library of human gut bacterial isolates paired with longitudinal multiomics data enables mechanistic microbiome research.</title>
        <authorList>
            <person name="Poyet M."/>
            <person name="Groussin M."/>
            <person name="Gibbons S.M."/>
            <person name="Avila-Pacheco J."/>
            <person name="Jiang X."/>
            <person name="Kearney S.M."/>
            <person name="Perrotta A.R."/>
            <person name="Berdy B."/>
            <person name="Zhao S."/>
            <person name="Lieberman T.D."/>
            <person name="Swanson P.K."/>
            <person name="Smith M."/>
            <person name="Roesemann S."/>
            <person name="Alexander J.E."/>
            <person name="Rich S.A."/>
            <person name="Livny J."/>
            <person name="Vlamakis H."/>
            <person name="Clish C."/>
            <person name="Bullock K."/>
            <person name="Deik A."/>
            <person name="Scott J."/>
            <person name="Pierce K.A."/>
            <person name="Xavier R.J."/>
            <person name="Alm E.J."/>
        </authorList>
    </citation>
    <scope>NUCLEOTIDE SEQUENCE [LARGE SCALE GENOMIC DNA]</scope>
    <source>
        <strain evidence="3 4">BIOML-A10</strain>
    </source>
</reference>
<sequence>MIMKRSALLLTLALSASSLLAQQPVSGAISDILELQPAFSFDLTFVGESGVRGCVGDFNNDGIDDFIVTGLHNVGTDTERVMKSFFRVYLGQREDIPLLAYQDDDFGLGGNGSVDCEKFPDGSWMVAVQGGTDGNWTNPFKAYIYQLTADETTATLKDLAYLDRGTGRGSIRILDVNNDGRLDVFQHSWIANASWDAFAIINENLDDTNEFFEMDVDKHGIRPATNTFAVKGDIDGDGKIDILLPIQGVGLFAYINNGNGTFTEILVTPFAVADREDGINIRKEEDGTQADLMDVDNDGKPEIVMAGTVDNTGGDWKYIVKIYKYSDGAFTEIPAKNKNGEAIEWLGGQRGDFAIADFDGDGNQDFILGVENQNSDKAWGCRTYYFSGNGDGGFNEIECTMSEDNTSEGIAPMCRRAQFGQFLVGDFNGDGKPDLIQAGTTYYAKLGDVRFYANVSKGGGSSIKKESLSSVSISVQNKNLYVNGASGTMITVFDLSGIVYKTLKVVDDSTIIPLGLSTGIYFVKVVAENNTVTEKIAIK</sequence>
<dbReference type="PANTHER" id="PTHR46580:SF2">
    <property type="entry name" value="MAM DOMAIN-CONTAINING PROTEIN"/>
    <property type="match status" value="1"/>
</dbReference>